<dbReference type="Proteomes" id="UP001151760">
    <property type="component" value="Unassembled WGS sequence"/>
</dbReference>
<protein>
    <submittedName>
        <fullName evidence="2">Uncharacterized protein</fullName>
    </submittedName>
</protein>
<feature type="region of interest" description="Disordered" evidence="1">
    <location>
        <begin position="1"/>
        <end position="20"/>
    </location>
</feature>
<reference evidence="2" key="1">
    <citation type="journal article" date="2022" name="Int. J. Mol. Sci.">
        <title>Draft Genome of Tanacetum Coccineum: Genomic Comparison of Closely Related Tanacetum-Family Plants.</title>
        <authorList>
            <person name="Yamashiro T."/>
            <person name="Shiraishi A."/>
            <person name="Nakayama K."/>
            <person name="Satake H."/>
        </authorList>
    </citation>
    <scope>NUCLEOTIDE SEQUENCE</scope>
</reference>
<name>A0ABQ5IHN3_9ASTR</name>
<dbReference type="EMBL" id="BQNB010020723">
    <property type="protein sequence ID" value="GJT98952.1"/>
    <property type="molecule type" value="Genomic_DNA"/>
</dbReference>
<evidence type="ECO:0000313" key="2">
    <source>
        <dbReference type="EMBL" id="GJT98952.1"/>
    </source>
</evidence>
<sequence>MSNQTPPRMRRTSCLKQSDIRNSKQCNSKTPLNLRSALSIGREPDTHPDFRVHALEVLDLITLQTGGAETNHAGSQQQVLRGKQTWWCRVESDPLTRADAEVYR</sequence>
<accession>A0ABQ5IHN3</accession>
<organism evidence="2 3">
    <name type="scientific">Tanacetum coccineum</name>
    <dbReference type="NCBI Taxonomy" id="301880"/>
    <lineage>
        <taxon>Eukaryota</taxon>
        <taxon>Viridiplantae</taxon>
        <taxon>Streptophyta</taxon>
        <taxon>Embryophyta</taxon>
        <taxon>Tracheophyta</taxon>
        <taxon>Spermatophyta</taxon>
        <taxon>Magnoliopsida</taxon>
        <taxon>eudicotyledons</taxon>
        <taxon>Gunneridae</taxon>
        <taxon>Pentapetalae</taxon>
        <taxon>asterids</taxon>
        <taxon>campanulids</taxon>
        <taxon>Asterales</taxon>
        <taxon>Asteraceae</taxon>
        <taxon>Asteroideae</taxon>
        <taxon>Anthemideae</taxon>
        <taxon>Anthemidinae</taxon>
        <taxon>Tanacetum</taxon>
    </lineage>
</organism>
<proteinExistence type="predicted"/>
<evidence type="ECO:0000256" key="1">
    <source>
        <dbReference type="SAM" id="MobiDB-lite"/>
    </source>
</evidence>
<evidence type="ECO:0000313" key="3">
    <source>
        <dbReference type="Proteomes" id="UP001151760"/>
    </source>
</evidence>
<gene>
    <name evidence="2" type="ORF">Tco_1094470</name>
</gene>
<comment type="caution">
    <text evidence="2">The sequence shown here is derived from an EMBL/GenBank/DDBJ whole genome shotgun (WGS) entry which is preliminary data.</text>
</comment>
<reference evidence="2" key="2">
    <citation type="submission" date="2022-01" db="EMBL/GenBank/DDBJ databases">
        <authorList>
            <person name="Yamashiro T."/>
            <person name="Shiraishi A."/>
            <person name="Satake H."/>
            <person name="Nakayama K."/>
        </authorList>
    </citation>
    <scope>NUCLEOTIDE SEQUENCE</scope>
</reference>
<keyword evidence="3" id="KW-1185">Reference proteome</keyword>